<proteinExistence type="predicted"/>
<dbReference type="EMBL" id="LIZX01000114">
    <property type="protein sequence ID" value="KPJ65477.1"/>
    <property type="molecule type" value="Genomic_DNA"/>
</dbReference>
<comment type="caution">
    <text evidence="2">The sequence shown here is derived from an EMBL/GenBank/DDBJ whole genome shotgun (WGS) entry which is preliminary data.</text>
</comment>
<evidence type="ECO:0000313" key="2">
    <source>
        <dbReference type="EMBL" id="KPJ65477.1"/>
    </source>
</evidence>
<accession>A0A0S7XSL7</accession>
<name>A0A0S7XSL7_UNCSA</name>
<gene>
    <name evidence="2" type="ORF">AMJ44_10045</name>
</gene>
<evidence type="ECO:0000256" key="1">
    <source>
        <dbReference type="SAM" id="MobiDB-lite"/>
    </source>
</evidence>
<feature type="compositionally biased region" description="Basic residues" evidence="1">
    <location>
        <begin position="188"/>
        <end position="205"/>
    </location>
</feature>
<dbReference type="Proteomes" id="UP000051861">
    <property type="component" value="Unassembled WGS sequence"/>
</dbReference>
<sequence length="262" mass="28462">MSDNNCSCASGISLKTILFGGPTGGLAGCSSCDCGKKKPPPPPPKKVECKKVEISPRPVLREWVVAEAKVDKPVMLPTIDLLYADEKTSEESVSHPLVNCKFIVAEQEVPVKMVPESTVFALEMPVKSEPRAGIEERAIFPYPIRLAPEEKTTFTTDGVFNIEFKCEKPPFSEEIVVGELTVTKPRKRWGGKGKKIGKKTTKTGKKIGTGKESTEAEKAASKGVCDGKVPKTKVKACNEECGPMSNLVEQNECIEMYAEGIK</sequence>
<organism evidence="2 3">
    <name type="scientific">candidate division WOR-1 bacterium DG_54_3</name>
    <dbReference type="NCBI Taxonomy" id="1703775"/>
    <lineage>
        <taxon>Bacteria</taxon>
        <taxon>Bacillati</taxon>
        <taxon>Saganbacteria</taxon>
    </lineage>
</organism>
<reference evidence="2 3" key="1">
    <citation type="journal article" date="2015" name="Microbiome">
        <title>Genomic resolution of linkages in carbon, nitrogen, and sulfur cycling among widespread estuary sediment bacteria.</title>
        <authorList>
            <person name="Baker B.J."/>
            <person name="Lazar C.S."/>
            <person name="Teske A.P."/>
            <person name="Dick G.J."/>
        </authorList>
    </citation>
    <scope>NUCLEOTIDE SEQUENCE [LARGE SCALE GENOMIC DNA]</scope>
    <source>
        <strain evidence="2">DG_54_3</strain>
    </source>
</reference>
<evidence type="ECO:0000313" key="3">
    <source>
        <dbReference type="Proteomes" id="UP000051861"/>
    </source>
</evidence>
<feature type="region of interest" description="Disordered" evidence="1">
    <location>
        <begin position="188"/>
        <end position="222"/>
    </location>
</feature>
<protein>
    <submittedName>
        <fullName evidence="2">Uncharacterized protein</fullName>
    </submittedName>
</protein>
<dbReference type="AlphaFoldDB" id="A0A0S7XSL7"/>